<reference evidence="2 3" key="1">
    <citation type="submission" date="2018-03" db="EMBL/GenBank/DDBJ databases">
        <title>Genomic Encyclopedia of Archaeal and Bacterial Type Strains, Phase II (KMG-II): from individual species to whole genera.</title>
        <authorList>
            <person name="Goeker M."/>
        </authorList>
    </citation>
    <scope>NUCLEOTIDE SEQUENCE [LARGE SCALE GENOMIC DNA]</scope>
    <source>
        <strain evidence="2 3">DSM 100673</strain>
    </source>
</reference>
<dbReference type="InterPro" id="IPR013096">
    <property type="entry name" value="Cupin_2"/>
</dbReference>
<gene>
    <name evidence="2" type="ORF">CLV88_105166</name>
</gene>
<dbReference type="Pfam" id="PF07883">
    <property type="entry name" value="Cupin_2"/>
    <property type="match status" value="1"/>
</dbReference>
<evidence type="ECO:0000313" key="3">
    <source>
        <dbReference type="Proteomes" id="UP000240418"/>
    </source>
</evidence>
<organism evidence="2 3">
    <name type="scientific">Shimia abyssi</name>
    <dbReference type="NCBI Taxonomy" id="1662395"/>
    <lineage>
        <taxon>Bacteria</taxon>
        <taxon>Pseudomonadati</taxon>
        <taxon>Pseudomonadota</taxon>
        <taxon>Alphaproteobacteria</taxon>
        <taxon>Rhodobacterales</taxon>
        <taxon>Roseobacteraceae</taxon>
    </lineage>
</organism>
<dbReference type="SUPFAM" id="SSF51182">
    <property type="entry name" value="RmlC-like cupins"/>
    <property type="match status" value="1"/>
</dbReference>
<comment type="caution">
    <text evidence="2">The sequence shown here is derived from an EMBL/GenBank/DDBJ whole genome shotgun (WGS) entry which is preliminary data.</text>
</comment>
<name>A0A2P8FDF8_9RHOB</name>
<dbReference type="RefSeq" id="WP_106608397.1">
    <property type="nucleotide sequence ID" value="NZ_PYGJ01000005.1"/>
</dbReference>
<dbReference type="Proteomes" id="UP000240418">
    <property type="component" value="Unassembled WGS sequence"/>
</dbReference>
<dbReference type="InterPro" id="IPR014710">
    <property type="entry name" value="RmlC-like_jellyroll"/>
</dbReference>
<dbReference type="Gene3D" id="2.60.120.10">
    <property type="entry name" value="Jelly Rolls"/>
    <property type="match status" value="1"/>
</dbReference>
<accession>A0A2P8FDF8</accession>
<dbReference type="InterPro" id="IPR011051">
    <property type="entry name" value="RmlC_Cupin_sf"/>
</dbReference>
<dbReference type="PANTHER" id="PTHR36440:SF1">
    <property type="entry name" value="PUTATIVE (AFU_ORTHOLOGUE AFUA_8G07350)-RELATED"/>
    <property type="match status" value="1"/>
</dbReference>
<evidence type="ECO:0000259" key="1">
    <source>
        <dbReference type="Pfam" id="PF07883"/>
    </source>
</evidence>
<evidence type="ECO:0000313" key="2">
    <source>
        <dbReference type="EMBL" id="PSL19743.1"/>
    </source>
</evidence>
<keyword evidence="3" id="KW-1185">Reference proteome</keyword>
<feature type="domain" description="Cupin type-2" evidence="1">
    <location>
        <begin position="50"/>
        <end position="110"/>
    </location>
</feature>
<dbReference type="OrthoDB" id="9798709at2"/>
<proteinExistence type="predicted"/>
<dbReference type="AlphaFoldDB" id="A0A2P8FDF8"/>
<sequence>MAQRYSLVPPGGGPNYDWSADHTFVKVSAADTGGQYTLMEDNLKANFRLGLHLHRHHAETFYILEGTVDFFVDGDWMAAPTGTCLHVPPGVPHACMMANGCTHARMLMIYQPSGFDQFLAEMAQMDEADFEDDAKMAALNEKYDIVNIGPMPDRP</sequence>
<protein>
    <submittedName>
        <fullName evidence="2">Cupin domain-containing protein</fullName>
    </submittedName>
</protein>
<dbReference type="EMBL" id="PYGJ01000005">
    <property type="protein sequence ID" value="PSL19743.1"/>
    <property type="molecule type" value="Genomic_DNA"/>
</dbReference>
<dbReference type="InterPro" id="IPR053146">
    <property type="entry name" value="QDO-like"/>
</dbReference>
<dbReference type="PANTHER" id="PTHR36440">
    <property type="entry name" value="PUTATIVE (AFU_ORTHOLOGUE AFUA_8G07350)-RELATED"/>
    <property type="match status" value="1"/>
</dbReference>